<keyword evidence="1" id="KW-0997">Cell inner membrane</keyword>
<comment type="caution">
    <text evidence="2">The sequence shown here is derived from an EMBL/GenBank/DDBJ whole genome shotgun (WGS) entry which is preliminary data.</text>
</comment>
<organism evidence="2 3">
    <name type="scientific">Limoniibacter endophyticus</name>
    <dbReference type="NCBI Taxonomy" id="1565040"/>
    <lineage>
        <taxon>Bacteria</taxon>
        <taxon>Pseudomonadati</taxon>
        <taxon>Pseudomonadota</taxon>
        <taxon>Alphaproteobacteria</taxon>
        <taxon>Hyphomicrobiales</taxon>
        <taxon>Bartonellaceae</taxon>
        <taxon>Limoniibacter</taxon>
    </lineage>
</organism>
<comment type="function">
    <text evidence="1">Involved in the import of queuosine (Q) precursors, required for Q precursor salvage.</text>
</comment>
<feature type="transmembrane region" description="Helical" evidence="1">
    <location>
        <begin position="7"/>
        <end position="29"/>
    </location>
</feature>
<dbReference type="Pfam" id="PF02592">
    <property type="entry name" value="Vut_1"/>
    <property type="match status" value="1"/>
</dbReference>
<feature type="transmembrane region" description="Helical" evidence="1">
    <location>
        <begin position="105"/>
        <end position="130"/>
    </location>
</feature>
<feature type="transmembrane region" description="Helical" evidence="1">
    <location>
        <begin position="151"/>
        <end position="170"/>
    </location>
</feature>
<keyword evidence="1" id="KW-1133">Transmembrane helix</keyword>
<proteinExistence type="inferred from homology"/>
<accession>A0A8J3GI70</accession>
<dbReference type="GO" id="GO:0005886">
    <property type="term" value="C:plasma membrane"/>
    <property type="evidence" value="ECO:0007669"/>
    <property type="project" value="UniProtKB-SubCell"/>
</dbReference>
<sequence>MSRATSYTPYIFAMTLVVVISNFLVQFPIHGQVGALQLADVLTWGAFAYPLAFLVTDLVNRIHGPKTARRIVFIGFAVAVTASIIAPKLLYATGWLEFEMTASRIARIAIASGTAFLIAQLLDVTVFNWLRKQDWWRAPVFGSLSGSIVDTTIFFSVAFAPVFGFVGAGEPFALENSPLLGLMAMEAPRWVSWALGDFLVKLAIAVVALIPYRLIVASYSRPTLA</sequence>
<protein>
    <recommendedName>
        <fullName evidence="1">Probable queuosine precursor transporter</fullName>
        <shortName evidence="1">Q precursor transporter</shortName>
    </recommendedName>
</protein>
<feature type="transmembrane region" description="Helical" evidence="1">
    <location>
        <begin position="71"/>
        <end position="93"/>
    </location>
</feature>
<evidence type="ECO:0000313" key="2">
    <source>
        <dbReference type="EMBL" id="GHC76373.1"/>
    </source>
</evidence>
<keyword evidence="1" id="KW-0813">Transport</keyword>
<reference evidence="2" key="2">
    <citation type="submission" date="2020-09" db="EMBL/GenBank/DDBJ databases">
        <authorList>
            <person name="Sun Q."/>
            <person name="Kim S."/>
        </authorList>
    </citation>
    <scope>NUCLEOTIDE SEQUENCE</scope>
    <source>
        <strain evidence="2">KCTC 42097</strain>
    </source>
</reference>
<dbReference type="HAMAP" id="MF_02088">
    <property type="entry name" value="Q_prec_transport"/>
    <property type="match status" value="1"/>
</dbReference>
<name>A0A8J3GI70_9HYPH</name>
<reference evidence="2" key="1">
    <citation type="journal article" date="2014" name="Int. J. Syst. Evol. Microbiol.">
        <title>Complete genome sequence of Corynebacterium casei LMG S-19264T (=DSM 44701T), isolated from a smear-ripened cheese.</title>
        <authorList>
            <consortium name="US DOE Joint Genome Institute (JGI-PGF)"/>
            <person name="Walter F."/>
            <person name="Albersmeier A."/>
            <person name="Kalinowski J."/>
            <person name="Ruckert C."/>
        </authorList>
    </citation>
    <scope>NUCLEOTIDE SEQUENCE</scope>
    <source>
        <strain evidence="2">KCTC 42097</strain>
    </source>
</reference>
<comment type="similarity">
    <text evidence="1">Belongs to the vitamin uptake transporter (VUT/ECF) (TC 2.A.88) family. Q precursor transporter subfamily.</text>
</comment>
<dbReference type="PANTHER" id="PTHR34300:SF1">
    <property type="entry name" value="QUEUOSINE PRECURSOR TRANSPORTER"/>
    <property type="match status" value="1"/>
</dbReference>
<evidence type="ECO:0000313" key="3">
    <source>
        <dbReference type="Proteomes" id="UP000641137"/>
    </source>
</evidence>
<dbReference type="NCBIfam" id="TIGR00697">
    <property type="entry name" value="queuosine precursor transporter"/>
    <property type="match status" value="1"/>
</dbReference>
<evidence type="ECO:0000256" key="1">
    <source>
        <dbReference type="HAMAP-Rule" id="MF_02088"/>
    </source>
</evidence>
<dbReference type="InterPro" id="IPR003744">
    <property type="entry name" value="YhhQ"/>
</dbReference>
<dbReference type="PANTHER" id="PTHR34300">
    <property type="entry name" value="QUEUOSINE PRECURSOR TRANSPORTER-RELATED"/>
    <property type="match status" value="1"/>
</dbReference>
<feature type="transmembrane region" description="Helical" evidence="1">
    <location>
        <begin position="41"/>
        <end position="59"/>
    </location>
</feature>
<comment type="subcellular location">
    <subcellularLocation>
        <location evidence="1">Cell inner membrane</location>
        <topology evidence="1">Multi-pass membrane protein</topology>
    </subcellularLocation>
</comment>
<dbReference type="Proteomes" id="UP000641137">
    <property type="component" value="Unassembled WGS sequence"/>
</dbReference>
<gene>
    <name evidence="2" type="ORF">GCM10010136_27020</name>
</gene>
<keyword evidence="1" id="KW-0472">Membrane</keyword>
<keyword evidence="3" id="KW-1185">Reference proteome</keyword>
<feature type="transmembrane region" description="Helical" evidence="1">
    <location>
        <begin position="190"/>
        <end position="212"/>
    </location>
</feature>
<dbReference type="AlphaFoldDB" id="A0A8J3GI70"/>
<keyword evidence="1" id="KW-0812">Transmembrane</keyword>
<keyword evidence="1" id="KW-1003">Cell membrane</keyword>
<dbReference type="EMBL" id="BMZO01000009">
    <property type="protein sequence ID" value="GHC76373.1"/>
    <property type="molecule type" value="Genomic_DNA"/>
</dbReference>
<dbReference type="GO" id="GO:0022857">
    <property type="term" value="F:transmembrane transporter activity"/>
    <property type="evidence" value="ECO:0007669"/>
    <property type="project" value="UniProtKB-UniRule"/>
</dbReference>
<dbReference type="RefSeq" id="WP_189491135.1">
    <property type="nucleotide sequence ID" value="NZ_BMZO01000009.1"/>
</dbReference>